<dbReference type="RefSeq" id="WP_180906095.1">
    <property type="nucleotide sequence ID" value="NZ_CP040908.1"/>
</dbReference>
<reference evidence="1 2" key="1">
    <citation type="submission" date="2019-06" db="EMBL/GenBank/DDBJ databases">
        <title>Emergence of pandrug resistant Empedobacter falsenii in China.</title>
        <authorList>
            <person name="Dong N."/>
            <person name="Chen S."/>
            <person name="Zhang R."/>
        </authorList>
    </citation>
    <scope>NUCLEOTIDE SEQUENCE [LARGE SCALE GENOMIC DNA]</scope>
    <source>
        <strain evidence="1 2">1681-1</strain>
    </source>
</reference>
<sequence length="701" mass="82771">MELNVNYQEKINENFKVIEGISRKINSLELLSFLAYFNSLHSKDEYEDYRKGRNYFVSEVVANQCLKNEIVDNSNVNDEDKLSYYFEIQEATLNYCSLRTSKDLSDKYIKGDLLNEISSKIELETKTVKNPGHPIHHLQFSKELYKPFNDQIYQSFGFTLSDILLISDGLLEFLTKRLEKQRKQYNNLSNFFTRETIKLKKGKSKKKNIIYNDIDFSDLVKKNESEIREYFVNFFKIQFLYNVEKSWVFKLEELSEFLNIDIRNVTSLFDIFSIGFNSLPDSLDIFNSENILIKKPFIKNKDSYLLTSVPLLTWCASELFENFFKKNSKLFGKFTKQKHNFLQITSEKYFQNILPGAKQYSNMFYGSTESRMETDGIIIFNEYLFIIEAKANKLSSKAKSGHYLKVKDQLEDILISSHNQALRALSYLKEKKEVEFSNKLNQKLNLKISDYKEVYLVSLTLEQFGNIVPIIKNNDNEDFFEKSNFPWVISLYDLVIINDLFETPSLFFKYLDFRNSYLKYSNTYIFEELDLIGYFLKGLGGNILNLLENKDFSYFQFSPETDFINDYYFQIQKGILNINKPSYFKNKIFKELITKIDMSNLNYSIETSLYLLSFNPKSIFDLTQKYKKTIDQFKIDKKLHDCSIYTQNEGGFGFTYMIDSCEDNLLEVLENYIKYKKSQFNSKVWIGIGEINSQIKFIIKI</sequence>
<dbReference type="GeneID" id="78400527"/>
<evidence type="ECO:0000313" key="2">
    <source>
        <dbReference type="Proteomes" id="UP000510643"/>
    </source>
</evidence>
<organism evidence="1 2">
    <name type="scientific">Empedobacter falsenii</name>
    <dbReference type="NCBI Taxonomy" id="343874"/>
    <lineage>
        <taxon>Bacteria</taxon>
        <taxon>Pseudomonadati</taxon>
        <taxon>Bacteroidota</taxon>
        <taxon>Flavobacteriia</taxon>
        <taxon>Flavobacteriales</taxon>
        <taxon>Weeksellaceae</taxon>
        <taxon>Empedobacter</taxon>
    </lineage>
</organism>
<accession>A0A7H9DPX7</accession>
<gene>
    <name evidence="1" type="ORF">FH779_03620</name>
</gene>
<protein>
    <recommendedName>
        <fullName evidence="3">NERD domain-containing protein</fullName>
    </recommendedName>
</protein>
<name>A0A7H9DPX7_9FLAO</name>
<dbReference type="AlphaFoldDB" id="A0A7H9DPX7"/>
<evidence type="ECO:0000313" key="1">
    <source>
        <dbReference type="EMBL" id="QLL57232.1"/>
    </source>
</evidence>
<evidence type="ECO:0008006" key="3">
    <source>
        <dbReference type="Google" id="ProtNLM"/>
    </source>
</evidence>
<dbReference type="EMBL" id="CP040908">
    <property type="protein sequence ID" value="QLL57232.1"/>
    <property type="molecule type" value="Genomic_DNA"/>
</dbReference>
<dbReference type="KEGG" id="efal:FH779_03620"/>
<keyword evidence="2" id="KW-1185">Reference proteome</keyword>
<proteinExistence type="predicted"/>
<dbReference type="Proteomes" id="UP000510643">
    <property type="component" value="Chromosome"/>
</dbReference>